<feature type="transmembrane region" description="Helical" evidence="1">
    <location>
        <begin position="35"/>
        <end position="51"/>
    </location>
</feature>
<dbReference type="GO" id="GO:0005886">
    <property type="term" value="C:plasma membrane"/>
    <property type="evidence" value="ECO:0007669"/>
    <property type="project" value="TreeGrafter"/>
</dbReference>
<dbReference type="eggNOG" id="COG3238">
    <property type="taxonomic scope" value="Bacteria"/>
</dbReference>
<dbReference type="PANTHER" id="PTHR34821:SF2">
    <property type="entry name" value="INNER MEMBRANE PROTEIN YDCZ"/>
    <property type="match status" value="1"/>
</dbReference>
<feature type="transmembrane region" description="Helical" evidence="1">
    <location>
        <begin position="93"/>
        <end position="114"/>
    </location>
</feature>
<protein>
    <submittedName>
        <fullName evidence="3">DMT family transporter</fullName>
    </submittedName>
    <submittedName>
        <fullName evidence="2">Membrane protein</fullName>
    </submittedName>
</protein>
<dbReference type="InterPro" id="IPR006750">
    <property type="entry name" value="YdcZ"/>
</dbReference>
<evidence type="ECO:0000256" key="1">
    <source>
        <dbReference type="SAM" id="Phobius"/>
    </source>
</evidence>
<feature type="transmembrane region" description="Helical" evidence="1">
    <location>
        <begin position="63"/>
        <end position="87"/>
    </location>
</feature>
<dbReference type="RefSeq" id="WP_035130140.1">
    <property type="nucleotide sequence ID" value="NZ_JPMD01000004.1"/>
</dbReference>
<name>A0A084JGR9_9CLOT</name>
<proteinExistence type="predicted"/>
<dbReference type="AlphaFoldDB" id="A0A084JGR9"/>
<dbReference type="Pfam" id="PF04657">
    <property type="entry name" value="DMT_YdcZ"/>
    <property type="match status" value="1"/>
</dbReference>
<feature type="transmembrane region" description="Helical" evidence="1">
    <location>
        <begin position="121"/>
        <end position="139"/>
    </location>
</feature>
<evidence type="ECO:0000313" key="2">
    <source>
        <dbReference type="EMBL" id="KEZ88153.1"/>
    </source>
</evidence>
<accession>A0A084JGR9</accession>
<keyword evidence="4" id="KW-1185">Reference proteome</keyword>
<organism evidence="2 4">
    <name type="scientific">Clostridium sulfidigenes</name>
    <dbReference type="NCBI Taxonomy" id="318464"/>
    <lineage>
        <taxon>Bacteria</taxon>
        <taxon>Bacillati</taxon>
        <taxon>Bacillota</taxon>
        <taxon>Clostridia</taxon>
        <taxon>Eubacteriales</taxon>
        <taxon>Clostridiaceae</taxon>
        <taxon>Clostridium</taxon>
    </lineage>
</organism>
<reference evidence="2 4" key="1">
    <citation type="submission" date="2014-07" db="EMBL/GenBank/DDBJ databases">
        <title>Draft genome of Clostridium sulfidigenes 113A isolated from sediments associated with methane hydrate from Krishna Godavari basin.</title>
        <authorList>
            <person name="Honkalas V.S."/>
            <person name="Dabir A.P."/>
            <person name="Arora P."/>
            <person name="Dhakephalkar P.K."/>
        </authorList>
    </citation>
    <scope>NUCLEOTIDE SEQUENCE [LARGE SCALE GENOMIC DNA]</scope>
    <source>
        <strain evidence="2 4">113A</strain>
    </source>
</reference>
<keyword evidence="1" id="KW-1133">Transmembrane helix</keyword>
<sequence length="155" mass="16909">MIYIIISILAGVTIVIGRTINSKLAEKIGIFQGTFFNYIVGLFFSVVFLLFSKETFPSTFSSFSTIPFLAYLGGLLGVITIVISNYMTPRISSFYLTLFIFIGQLFMGIVIDYITLGKASTGKVIGGILVLIGLAYNLIVDKNGTTCDESEILKA</sequence>
<gene>
    <name evidence="3" type="ORF">E7215_09475</name>
    <name evidence="2" type="ORF">IO99_03230</name>
</gene>
<dbReference type="EMBL" id="JPMD01000004">
    <property type="protein sequence ID" value="KEZ88153.1"/>
    <property type="molecule type" value="Genomic_DNA"/>
</dbReference>
<dbReference type="PANTHER" id="PTHR34821">
    <property type="entry name" value="INNER MEMBRANE PROTEIN YDCZ"/>
    <property type="match status" value="1"/>
</dbReference>
<dbReference type="STRING" id="318464.IO99_03230"/>
<keyword evidence="1" id="KW-0812">Transmembrane</keyword>
<keyword evidence="1" id="KW-0472">Membrane</keyword>
<dbReference type="Proteomes" id="UP000768462">
    <property type="component" value="Unassembled WGS sequence"/>
</dbReference>
<dbReference type="Proteomes" id="UP000028542">
    <property type="component" value="Unassembled WGS sequence"/>
</dbReference>
<reference evidence="3" key="2">
    <citation type="submission" date="2019-04" db="EMBL/GenBank/DDBJ databases">
        <title>Evolution of Biomass-Degrading Anaerobic Consortia Revealed by Metagenomics.</title>
        <authorList>
            <person name="Peng X."/>
        </authorList>
    </citation>
    <scope>NUCLEOTIDE SEQUENCE</scope>
    <source>
        <strain evidence="3">SIG254</strain>
    </source>
</reference>
<evidence type="ECO:0000313" key="3">
    <source>
        <dbReference type="EMBL" id="MBE6060387.1"/>
    </source>
</evidence>
<evidence type="ECO:0000313" key="4">
    <source>
        <dbReference type="Proteomes" id="UP000028542"/>
    </source>
</evidence>
<dbReference type="EMBL" id="SVCM01000105">
    <property type="protein sequence ID" value="MBE6060387.1"/>
    <property type="molecule type" value="Genomic_DNA"/>
</dbReference>
<comment type="caution">
    <text evidence="2">The sequence shown here is derived from an EMBL/GenBank/DDBJ whole genome shotgun (WGS) entry which is preliminary data.</text>
</comment>